<gene>
    <name evidence="1" type="ORF">BDM02DRAFT_3121601</name>
</gene>
<evidence type="ECO:0000313" key="1">
    <source>
        <dbReference type="EMBL" id="KAF9644599.1"/>
    </source>
</evidence>
<keyword evidence="2" id="KW-1185">Reference proteome</keyword>
<evidence type="ECO:0000313" key="2">
    <source>
        <dbReference type="Proteomes" id="UP000886501"/>
    </source>
</evidence>
<organism evidence="1 2">
    <name type="scientific">Thelephora ganbajun</name>
    <name type="common">Ganba fungus</name>
    <dbReference type="NCBI Taxonomy" id="370292"/>
    <lineage>
        <taxon>Eukaryota</taxon>
        <taxon>Fungi</taxon>
        <taxon>Dikarya</taxon>
        <taxon>Basidiomycota</taxon>
        <taxon>Agaricomycotina</taxon>
        <taxon>Agaricomycetes</taxon>
        <taxon>Thelephorales</taxon>
        <taxon>Thelephoraceae</taxon>
        <taxon>Thelephora</taxon>
    </lineage>
</organism>
<reference evidence="1" key="2">
    <citation type="journal article" date="2020" name="Nat. Commun.">
        <title>Large-scale genome sequencing of mycorrhizal fungi provides insights into the early evolution of symbiotic traits.</title>
        <authorList>
            <person name="Miyauchi S."/>
            <person name="Kiss E."/>
            <person name="Kuo A."/>
            <person name="Drula E."/>
            <person name="Kohler A."/>
            <person name="Sanchez-Garcia M."/>
            <person name="Morin E."/>
            <person name="Andreopoulos B."/>
            <person name="Barry K.W."/>
            <person name="Bonito G."/>
            <person name="Buee M."/>
            <person name="Carver A."/>
            <person name="Chen C."/>
            <person name="Cichocki N."/>
            <person name="Clum A."/>
            <person name="Culley D."/>
            <person name="Crous P.W."/>
            <person name="Fauchery L."/>
            <person name="Girlanda M."/>
            <person name="Hayes R.D."/>
            <person name="Keri Z."/>
            <person name="LaButti K."/>
            <person name="Lipzen A."/>
            <person name="Lombard V."/>
            <person name="Magnuson J."/>
            <person name="Maillard F."/>
            <person name="Murat C."/>
            <person name="Nolan M."/>
            <person name="Ohm R.A."/>
            <person name="Pangilinan J."/>
            <person name="Pereira M.F."/>
            <person name="Perotto S."/>
            <person name="Peter M."/>
            <person name="Pfister S."/>
            <person name="Riley R."/>
            <person name="Sitrit Y."/>
            <person name="Stielow J.B."/>
            <person name="Szollosi G."/>
            <person name="Zifcakova L."/>
            <person name="Stursova M."/>
            <person name="Spatafora J.W."/>
            <person name="Tedersoo L."/>
            <person name="Vaario L.M."/>
            <person name="Yamada A."/>
            <person name="Yan M."/>
            <person name="Wang P."/>
            <person name="Xu J."/>
            <person name="Bruns T."/>
            <person name="Baldrian P."/>
            <person name="Vilgalys R."/>
            <person name="Dunand C."/>
            <person name="Henrissat B."/>
            <person name="Grigoriev I.V."/>
            <person name="Hibbett D."/>
            <person name="Nagy L.G."/>
            <person name="Martin F.M."/>
        </authorList>
    </citation>
    <scope>NUCLEOTIDE SEQUENCE</scope>
    <source>
        <strain evidence="1">P2</strain>
    </source>
</reference>
<accession>A0ACB6Z507</accession>
<proteinExistence type="predicted"/>
<protein>
    <submittedName>
        <fullName evidence="1">Staphylococcal nuclease</fullName>
    </submittedName>
</protein>
<dbReference type="Proteomes" id="UP000886501">
    <property type="component" value="Unassembled WGS sequence"/>
</dbReference>
<reference evidence="1" key="1">
    <citation type="submission" date="2019-10" db="EMBL/GenBank/DDBJ databases">
        <authorList>
            <consortium name="DOE Joint Genome Institute"/>
            <person name="Kuo A."/>
            <person name="Miyauchi S."/>
            <person name="Kiss E."/>
            <person name="Drula E."/>
            <person name="Kohler A."/>
            <person name="Sanchez-Garcia M."/>
            <person name="Andreopoulos B."/>
            <person name="Barry K.W."/>
            <person name="Bonito G."/>
            <person name="Buee M."/>
            <person name="Carver A."/>
            <person name="Chen C."/>
            <person name="Cichocki N."/>
            <person name="Clum A."/>
            <person name="Culley D."/>
            <person name="Crous P.W."/>
            <person name="Fauchery L."/>
            <person name="Girlanda M."/>
            <person name="Hayes R."/>
            <person name="Keri Z."/>
            <person name="Labutti K."/>
            <person name="Lipzen A."/>
            <person name="Lombard V."/>
            <person name="Magnuson J."/>
            <person name="Maillard F."/>
            <person name="Morin E."/>
            <person name="Murat C."/>
            <person name="Nolan M."/>
            <person name="Ohm R."/>
            <person name="Pangilinan J."/>
            <person name="Pereira M."/>
            <person name="Perotto S."/>
            <person name="Peter M."/>
            <person name="Riley R."/>
            <person name="Sitrit Y."/>
            <person name="Stielow B."/>
            <person name="Szollosi G."/>
            <person name="Zifcakova L."/>
            <person name="Stursova M."/>
            <person name="Spatafora J.W."/>
            <person name="Tedersoo L."/>
            <person name="Vaario L.-M."/>
            <person name="Yamada A."/>
            <person name="Yan M."/>
            <person name="Wang P."/>
            <person name="Xu J."/>
            <person name="Bruns T."/>
            <person name="Baldrian P."/>
            <person name="Vilgalys R."/>
            <person name="Henrissat B."/>
            <person name="Grigoriev I.V."/>
            <person name="Hibbett D."/>
            <person name="Nagy L.G."/>
            <person name="Martin F.M."/>
        </authorList>
    </citation>
    <scope>NUCLEOTIDE SEQUENCE</scope>
    <source>
        <strain evidence="1">P2</strain>
    </source>
</reference>
<dbReference type="EMBL" id="MU118128">
    <property type="protein sequence ID" value="KAF9644599.1"/>
    <property type="molecule type" value="Genomic_DNA"/>
</dbReference>
<name>A0ACB6Z507_THEGA</name>
<comment type="caution">
    <text evidence="1">The sequence shown here is derived from an EMBL/GenBank/DDBJ whole genome shotgun (WGS) entry which is preliminary data.</text>
</comment>
<sequence length="215" mass="24511">MNGTVTGVPDGDGFLFLHTPGPGWQWPLKFRWMPKLKPSGAGEVIRMRMAAIDAPEMGKGGEEGQPFSIESRDWLRSQILGKTIHCQLLKREGQYGRMIVLPFLPPRFLPWWLTGNRGTNLPEESIRRGWAFVYESESGVFPHPQKREGYLALMREAQKAKVGMWKNGTSLETPGQYKKRTKQAVTPEISDDVVEASEEEKSWIQLKLKNIFGRR</sequence>